<evidence type="ECO:0000256" key="1">
    <source>
        <dbReference type="ARBA" id="ARBA00001936"/>
    </source>
</evidence>
<evidence type="ECO:0000313" key="8">
    <source>
        <dbReference type="EMBL" id="RAR70878.1"/>
    </source>
</evidence>
<dbReference type="PANTHER" id="PTHR12992">
    <property type="entry name" value="NUDIX HYDROLASE"/>
    <property type="match status" value="1"/>
</dbReference>
<dbReference type="CDD" id="cd03426">
    <property type="entry name" value="NUDIX_CoAse_Nudt7"/>
    <property type="match status" value="1"/>
</dbReference>
<accession>A0A328YA42</accession>
<dbReference type="GO" id="GO:0046872">
    <property type="term" value="F:metal ion binding"/>
    <property type="evidence" value="ECO:0007669"/>
    <property type="project" value="UniProtKB-KW"/>
</dbReference>
<dbReference type="AlphaFoldDB" id="A0A328YA42"/>
<evidence type="ECO:0000256" key="5">
    <source>
        <dbReference type="ARBA" id="ARBA00022842"/>
    </source>
</evidence>
<dbReference type="GO" id="GO:0010945">
    <property type="term" value="F:coenzyme A diphosphatase activity"/>
    <property type="evidence" value="ECO:0007669"/>
    <property type="project" value="InterPro"/>
</dbReference>
<dbReference type="InterPro" id="IPR015797">
    <property type="entry name" value="NUDIX_hydrolase-like_dom_sf"/>
</dbReference>
<keyword evidence="6" id="KW-0464">Manganese</keyword>
<dbReference type="InterPro" id="IPR000086">
    <property type="entry name" value="NUDIX_hydrolase_dom"/>
</dbReference>
<dbReference type="RefSeq" id="WP_112113715.1">
    <property type="nucleotide sequence ID" value="NZ_QLSZ01000009.1"/>
</dbReference>
<keyword evidence="3" id="KW-0479">Metal-binding</keyword>
<evidence type="ECO:0000256" key="6">
    <source>
        <dbReference type="ARBA" id="ARBA00023211"/>
    </source>
</evidence>
<keyword evidence="5" id="KW-0460">Magnesium</keyword>
<gene>
    <name evidence="8" type="ORF">CLV55_109132</name>
</gene>
<evidence type="ECO:0000256" key="4">
    <source>
        <dbReference type="ARBA" id="ARBA00022801"/>
    </source>
</evidence>
<dbReference type="PANTHER" id="PTHR12992:SF11">
    <property type="entry name" value="MITOCHONDRIAL COENZYME A DIPHOSPHATASE NUDT8"/>
    <property type="match status" value="1"/>
</dbReference>
<evidence type="ECO:0000313" key="9">
    <source>
        <dbReference type="Proteomes" id="UP000248840"/>
    </source>
</evidence>
<dbReference type="OrthoDB" id="9802805at2"/>
<comment type="cofactor">
    <cofactor evidence="2">
        <name>Mg(2+)</name>
        <dbReference type="ChEBI" id="CHEBI:18420"/>
    </cofactor>
</comment>
<dbReference type="Proteomes" id="UP000248840">
    <property type="component" value="Unassembled WGS sequence"/>
</dbReference>
<comment type="cofactor">
    <cofactor evidence="1">
        <name>Mn(2+)</name>
        <dbReference type="ChEBI" id="CHEBI:29035"/>
    </cofactor>
</comment>
<dbReference type="Gene3D" id="3.90.79.10">
    <property type="entry name" value="Nucleoside Triphosphate Pyrophosphohydrolase"/>
    <property type="match status" value="1"/>
</dbReference>
<dbReference type="SUPFAM" id="SSF55811">
    <property type="entry name" value="Nudix"/>
    <property type="match status" value="1"/>
</dbReference>
<dbReference type="Pfam" id="PF00293">
    <property type="entry name" value="NUDIX"/>
    <property type="match status" value="1"/>
</dbReference>
<dbReference type="InterPro" id="IPR045121">
    <property type="entry name" value="CoAse"/>
</dbReference>
<comment type="caution">
    <text evidence="8">The sequence shown here is derived from an EMBL/GenBank/DDBJ whole genome shotgun (WGS) entry which is preliminary data.</text>
</comment>
<dbReference type="PROSITE" id="PS51462">
    <property type="entry name" value="NUDIX"/>
    <property type="match status" value="1"/>
</dbReference>
<feature type="domain" description="Nudix hydrolase" evidence="7">
    <location>
        <begin position="46"/>
        <end position="180"/>
    </location>
</feature>
<keyword evidence="4" id="KW-0378">Hydrolase</keyword>
<evidence type="ECO:0000259" key="7">
    <source>
        <dbReference type="PROSITE" id="PS51462"/>
    </source>
</evidence>
<organism evidence="8 9">
    <name type="scientific">Flavobacterium aciduliphilum</name>
    <dbReference type="NCBI Taxonomy" id="1101402"/>
    <lineage>
        <taxon>Bacteria</taxon>
        <taxon>Pseudomonadati</taxon>
        <taxon>Bacteroidota</taxon>
        <taxon>Flavobacteriia</taxon>
        <taxon>Flavobacteriales</taxon>
        <taxon>Flavobacteriaceae</taxon>
        <taxon>Flavobacterium</taxon>
    </lineage>
</organism>
<reference evidence="8 9" key="1">
    <citation type="submission" date="2018-06" db="EMBL/GenBank/DDBJ databases">
        <title>Genomic Encyclopedia of Archaeal and Bacterial Type Strains, Phase II (KMG-II): from individual species to whole genera.</title>
        <authorList>
            <person name="Goeker M."/>
        </authorList>
    </citation>
    <scope>NUCLEOTIDE SEQUENCE [LARGE SCALE GENOMIC DNA]</scope>
    <source>
        <strain evidence="8 9">DSM 25663</strain>
    </source>
</reference>
<dbReference type="EMBL" id="QLSZ01000009">
    <property type="protein sequence ID" value="RAR70878.1"/>
    <property type="molecule type" value="Genomic_DNA"/>
</dbReference>
<evidence type="ECO:0000256" key="2">
    <source>
        <dbReference type="ARBA" id="ARBA00001946"/>
    </source>
</evidence>
<name>A0A328YA42_9FLAO</name>
<proteinExistence type="predicted"/>
<keyword evidence="9" id="KW-1185">Reference proteome</keyword>
<sequence length="212" mass="24168">MLFRYLLKNIEKISDLEIPGIEAQLKMAPKERYDSIQNVFSLEDNAKKAAILMLIYPKNDLAHLLLIVRNSYPGVHSSQIAFPGGKVENFDKSYEETALRETFEEIGVSQQWIQVYKSFTPVYIPPSNFYVYPYLGIAEKEVNFIKNEAEVADLIELPLSKLLDESIVSYMTIETSYAKSIKTPVFSIDNNVIWGATAMMLSELKEALKLIL</sequence>
<evidence type="ECO:0000256" key="3">
    <source>
        <dbReference type="ARBA" id="ARBA00022723"/>
    </source>
</evidence>
<protein>
    <submittedName>
        <fullName evidence="8">NUDIX domain-containing protein</fullName>
    </submittedName>
</protein>